<dbReference type="EMBL" id="AP014961">
    <property type="protein sequence ID" value="BAS94167.1"/>
    <property type="molecule type" value="Genomic_DNA"/>
</dbReference>
<reference evidence="1 2" key="3">
    <citation type="journal article" date="2013" name="Rice">
        <title>Improvement of the Oryza sativa Nipponbare reference genome using next generation sequence and optical map data.</title>
        <authorList>
            <person name="Kawahara Y."/>
            <person name="de la Bastide M."/>
            <person name="Hamilton J.P."/>
            <person name="Kanamori H."/>
            <person name="McCombie W.R."/>
            <person name="Ouyang S."/>
            <person name="Schwartz D.C."/>
            <person name="Tanaka T."/>
            <person name="Wu J."/>
            <person name="Zhou S."/>
            <person name="Childs K.L."/>
            <person name="Davidson R.M."/>
            <person name="Lin H."/>
            <person name="Quesada-Ocampo L."/>
            <person name="Vaillancourt B."/>
            <person name="Sakai H."/>
            <person name="Lee S.S."/>
            <person name="Kim J."/>
            <person name="Numa H."/>
            <person name="Itoh T."/>
            <person name="Buell C.R."/>
            <person name="Matsumoto T."/>
        </authorList>
    </citation>
    <scope>NUCLEOTIDE SEQUENCE [LARGE SCALE GENOMIC DNA]</scope>
    <source>
        <strain evidence="2">cv. Nipponbare</strain>
    </source>
</reference>
<reference evidence="1 2" key="2">
    <citation type="journal article" date="2013" name="Plant Cell Physiol.">
        <title>Rice Annotation Project Database (RAP-DB): an integrative and interactive database for rice genomics.</title>
        <authorList>
            <person name="Sakai H."/>
            <person name="Lee S.S."/>
            <person name="Tanaka T."/>
            <person name="Numa H."/>
            <person name="Kim J."/>
            <person name="Kawahara Y."/>
            <person name="Wakimoto H."/>
            <person name="Yang C.C."/>
            <person name="Iwamoto M."/>
            <person name="Abe T."/>
            <person name="Yamada Y."/>
            <person name="Muto A."/>
            <person name="Inokuchi H."/>
            <person name="Ikemura T."/>
            <person name="Matsumoto T."/>
            <person name="Sasaki T."/>
            <person name="Itoh T."/>
        </authorList>
    </citation>
    <scope>NUCLEOTIDE SEQUENCE [LARGE SCALE GENOMIC DNA]</scope>
    <source>
        <strain evidence="2">cv. Nipponbare</strain>
    </source>
</reference>
<organism evidence="1 2">
    <name type="scientific">Oryza sativa subsp. japonica</name>
    <name type="common">Rice</name>
    <dbReference type="NCBI Taxonomy" id="39947"/>
    <lineage>
        <taxon>Eukaryota</taxon>
        <taxon>Viridiplantae</taxon>
        <taxon>Streptophyta</taxon>
        <taxon>Embryophyta</taxon>
        <taxon>Tracheophyta</taxon>
        <taxon>Spermatophyta</taxon>
        <taxon>Magnoliopsida</taxon>
        <taxon>Liliopsida</taxon>
        <taxon>Poales</taxon>
        <taxon>Poaceae</taxon>
        <taxon>BOP clade</taxon>
        <taxon>Oryzoideae</taxon>
        <taxon>Oryzeae</taxon>
        <taxon>Oryzinae</taxon>
        <taxon>Oryza</taxon>
        <taxon>Oryza sativa</taxon>
    </lineage>
</organism>
<sequence>MVLPIASASNRVTTPLAGSRVVNHMPPMRAMARPCDTAGSYARATATSQSPWKGHQVEGVQHLAQFILVVVDIAKHVHWLLRELGEMGHRTCAIFRNHCILWRPAKVMQVSGLRSNNILMSFRASVVNHVGQLKSPAASCDRCTPGSRLGTVARRRAIEDDATGLEVGLGAIVATRRARRGQCTSACHKRCGGARRGAHGSRLC</sequence>
<keyword evidence="2" id="KW-1185">Reference proteome</keyword>
<proteinExistence type="predicted"/>
<accession>A0A0P0WML8</accession>
<protein>
    <submittedName>
        <fullName evidence="1">Os05g0431800 protein</fullName>
    </submittedName>
</protein>
<gene>
    <name evidence="1" type="ordered locus">Os05g0431800</name>
    <name evidence="1" type="ORF">OSNPB_050431800</name>
</gene>
<dbReference type="AlphaFoldDB" id="A0A0P0WML8"/>
<dbReference type="PaxDb" id="39947-A0A0P0WML8"/>
<reference evidence="2" key="1">
    <citation type="journal article" date="2005" name="Nature">
        <title>The map-based sequence of the rice genome.</title>
        <authorList>
            <consortium name="International rice genome sequencing project (IRGSP)"/>
            <person name="Matsumoto T."/>
            <person name="Wu J."/>
            <person name="Kanamori H."/>
            <person name="Katayose Y."/>
            <person name="Fujisawa M."/>
            <person name="Namiki N."/>
            <person name="Mizuno H."/>
            <person name="Yamamoto K."/>
            <person name="Antonio B.A."/>
            <person name="Baba T."/>
            <person name="Sakata K."/>
            <person name="Nagamura Y."/>
            <person name="Aoki H."/>
            <person name="Arikawa K."/>
            <person name="Arita K."/>
            <person name="Bito T."/>
            <person name="Chiden Y."/>
            <person name="Fujitsuka N."/>
            <person name="Fukunaka R."/>
            <person name="Hamada M."/>
            <person name="Harada C."/>
            <person name="Hayashi A."/>
            <person name="Hijishita S."/>
            <person name="Honda M."/>
            <person name="Hosokawa S."/>
            <person name="Ichikawa Y."/>
            <person name="Idonuma A."/>
            <person name="Iijima M."/>
            <person name="Ikeda M."/>
            <person name="Ikeno M."/>
            <person name="Ito K."/>
            <person name="Ito S."/>
            <person name="Ito T."/>
            <person name="Ito Y."/>
            <person name="Ito Y."/>
            <person name="Iwabuchi A."/>
            <person name="Kamiya K."/>
            <person name="Karasawa W."/>
            <person name="Kurita K."/>
            <person name="Katagiri S."/>
            <person name="Kikuta A."/>
            <person name="Kobayashi H."/>
            <person name="Kobayashi N."/>
            <person name="Machita K."/>
            <person name="Maehara T."/>
            <person name="Masukawa M."/>
            <person name="Mizubayashi T."/>
            <person name="Mukai Y."/>
            <person name="Nagasaki H."/>
            <person name="Nagata Y."/>
            <person name="Naito S."/>
            <person name="Nakashima M."/>
            <person name="Nakama Y."/>
            <person name="Nakamichi Y."/>
            <person name="Nakamura M."/>
            <person name="Meguro A."/>
            <person name="Negishi M."/>
            <person name="Ohta I."/>
            <person name="Ohta T."/>
            <person name="Okamoto M."/>
            <person name="Ono N."/>
            <person name="Saji S."/>
            <person name="Sakaguchi M."/>
            <person name="Sakai K."/>
            <person name="Shibata M."/>
            <person name="Shimokawa T."/>
            <person name="Song J."/>
            <person name="Takazaki Y."/>
            <person name="Terasawa K."/>
            <person name="Tsugane M."/>
            <person name="Tsuji K."/>
            <person name="Ueda S."/>
            <person name="Waki K."/>
            <person name="Yamagata H."/>
            <person name="Yamamoto M."/>
            <person name="Yamamoto S."/>
            <person name="Yamane H."/>
            <person name="Yoshiki S."/>
            <person name="Yoshihara R."/>
            <person name="Yukawa K."/>
            <person name="Zhong H."/>
            <person name="Yano M."/>
            <person name="Yuan Q."/>
            <person name="Ouyang S."/>
            <person name="Liu J."/>
            <person name="Jones K.M."/>
            <person name="Gansberger K."/>
            <person name="Moffat K."/>
            <person name="Hill J."/>
            <person name="Bera J."/>
            <person name="Fadrosh D."/>
            <person name="Jin S."/>
            <person name="Johri S."/>
            <person name="Kim M."/>
            <person name="Overton L."/>
            <person name="Reardon M."/>
            <person name="Tsitrin T."/>
            <person name="Vuong H."/>
            <person name="Weaver B."/>
            <person name="Ciecko A."/>
            <person name="Tallon L."/>
            <person name="Jackson J."/>
            <person name="Pai G."/>
            <person name="Aken S.V."/>
            <person name="Utterback T."/>
            <person name="Reidmuller S."/>
            <person name="Feldblyum T."/>
            <person name="Hsiao J."/>
            <person name="Zismann V."/>
            <person name="Iobst S."/>
            <person name="de Vazeille A.R."/>
            <person name="Buell C.R."/>
            <person name="Ying K."/>
            <person name="Li Y."/>
            <person name="Lu T."/>
            <person name="Huang Y."/>
            <person name="Zhao Q."/>
            <person name="Feng Q."/>
            <person name="Zhang L."/>
            <person name="Zhu J."/>
            <person name="Weng Q."/>
            <person name="Mu J."/>
            <person name="Lu Y."/>
            <person name="Fan D."/>
            <person name="Liu Y."/>
            <person name="Guan J."/>
            <person name="Zhang Y."/>
            <person name="Yu S."/>
            <person name="Liu X."/>
            <person name="Zhang Y."/>
            <person name="Hong G."/>
            <person name="Han B."/>
            <person name="Choisne N."/>
            <person name="Demange N."/>
            <person name="Orjeda G."/>
            <person name="Samain S."/>
            <person name="Cattolico L."/>
            <person name="Pelletier E."/>
            <person name="Couloux A."/>
            <person name="Segurens B."/>
            <person name="Wincker P."/>
            <person name="D'Hont A."/>
            <person name="Scarpelli C."/>
            <person name="Weissenbach J."/>
            <person name="Salanoubat M."/>
            <person name="Quetier F."/>
            <person name="Yu Y."/>
            <person name="Kim H.R."/>
            <person name="Rambo T."/>
            <person name="Currie J."/>
            <person name="Collura K."/>
            <person name="Luo M."/>
            <person name="Yang T."/>
            <person name="Ammiraju J.S.S."/>
            <person name="Engler F."/>
            <person name="Soderlund C."/>
            <person name="Wing R.A."/>
            <person name="Palmer L.E."/>
            <person name="de la Bastide M."/>
            <person name="Spiegel L."/>
            <person name="Nascimento L."/>
            <person name="Zutavern T."/>
            <person name="O'Shaughnessy A."/>
            <person name="Dike S."/>
            <person name="Dedhia N."/>
            <person name="Preston R."/>
            <person name="Balija V."/>
            <person name="McCombie W.R."/>
            <person name="Chow T."/>
            <person name="Chen H."/>
            <person name="Chung M."/>
            <person name="Chen C."/>
            <person name="Shaw J."/>
            <person name="Wu H."/>
            <person name="Hsiao K."/>
            <person name="Chao Y."/>
            <person name="Chu M."/>
            <person name="Cheng C."/>
            <person name="Hour A."/>
            <person name="Lee P."/>
            <person name="Lin S."/>
            <person name="Lin Y."/>
            <person name="Liou J."/>
            <person name="Liu S."/>
            <person name="Hsing Y."/>
            <person name="Raghuvanshi S."/>
            <person name="Mohanty A."/>
            <person name="Bharti A.K."/>
            <person name="Gaur A."/>
            <person name="Gupta V."/>
            <person name="Kumar D."/>
            <person name="Ravi V."/>
            <person name="Vij S."/>
            <person name="Kapur A."/>
            <person name="Khurana P."/>
            <person name="Khurana P."/>
            <person name="Khurana J.P."/>
            <person name="Tyagi A.K."/>
            <person name="Gaikwad K."/>
            <person name="Singh A."/>
            <person name="Dalal V."/>
            <person name="Srivastava S."/>
            <person name="Dixit A."/>
            <person name="Pal A.K."/>
            <person name="Ghazi I.A."/>
            <person name="Yadav M."/>
            <person name="Pandit A."/>
            <person name="Bhargava A."/>
            <person name="Sureshbabu K."/>
            <person name="Batra K."/>
            <person name="Sharma T.R."/>
            <person name="Mohapatra T."/>
            <person name="Singh N.K."/>
            <person name="Messing J."/>
            <person name="Nelson A.B."/>
            <person name="Fuks G."/>
            <person name="Kavchok S."/>
            <person name="Keizer G."/>
            <person name="Linton E."/>
            <person name="Llaca V."/>
            <person name="Song R."/>
            <person name="Tanyolac B."/>
            <person name="Young S."/>
            <person name="Ho-Il K."/>
            <person name="Hahn J.H."/>
            <person name="Sangsakoo G."/>
            <person name="Vanavichit A."/>
            <person name="de Mattos Luiz.A.T."/>
            <person name="Zimmer P.D."/>
            <person name="Malone G."/>
            <person name="Dellagostin O."/>
            <person name="de Oliveira A.C."/>
            <person name="Bevan M."/>
            <person name="Bancroft I."/>
            <person name="Minx P."/>
            <person name="Cordum H."/>
            <person name="Wilson R."/>
            <person name="Cheng Z."/>
            <person name="Jin W."/>
            <person name="Jiang J."/>
            <person name="Leong S.A."/>
            <person name="Iwama H."/>
            <person name="Gojobori T."/>
            <person name="Itoh T."/>
            <person name="Niimura Y."/>
            <person name="Fujii Y."/>
            <person name="Habara T."/>
            <person name="Sakai H."/>
            <person name="Sato Y."/>
            <person name="Wilson G."/>
            <person name="Kumar K."/>
            <person name="McCouch S."/>
            <person name="Juretic N."/>
            <person name="Hoen D."/>
            <person name="Wright S."/>
            <person name="Bruskiewich R."/>
            <person name="Bureau T."/>
            <person name="Miyao A."/>
            <person name="Hirochika H."/>
            <person name="Nishikawa T."/>
            <person name="Kadowaki K."/>
            <person name="Sugiura M."/>
            <person name="Burr B."/>
            <person name="Sasaki T."/>
        </authorList>
    </citation>
    <scope>NUCLEOTIDE SEQUENCE [LARGE SCALE GENOMIC DNA]</scope>
    <source>
        <strain evidence="2">cv. Nipponbare</strain>
    </source>
</reference>
<name>A0A0P0WML8_ORYSJ</name>
<evidence type="ECO:0000313" key="1">
    <source>
        <dbReference type="EMBL" id="BAS94167.1"/>
    </source>
</evidence>
<dbReference type="Proteomes" id="UP000059680">
    <property type="component" value="Chromosome 5"/>
</dbReference>
<evidence type="ECO:0000313" key="2">
    <source>
        <dbReference type="Proteomes" id="UP000059680"/>
    </source>
</evidence>
<dbReference type="InParanoid" id="A0A0P0WML8"/>